<dbReference type="RefSeq" id="XP_022291180.1">
    <property type="nucleotide sequence ID" value="XM_022435472.1"/>
</dbReference>
<gene>
    <name evidence="2" type="primary">LOC111102647</name>
</gene>
<keyword evidence="1" id="KW-1185">Reference proteome</keyword>
<dbReference type="OrthoDB" id="10549211at2759"/>
<proteinExistence type="predicted"/>
<dbReference type="GeneID" id="111102647"/>
<sequence length="178" mass="20520">MANRAENNAEFIFAALERLQNNMGAARFDYVHDVTNMADIPNSRGIYVFYADFGANGRYPVYVGKSEQGFRTRFARHANDGVIWRFQNNEFPRFPFVGNPQLRAILLTIPLGFTSKLAESLFLYPFDFALNTMENNQVRLVIDVINANPVEVSYTNYFRIMLDTMIQQTQQLDNALRI</sequence>
<protein>
    <submittedName>
        <fullName evidence="2">Uncharacterized protein LOC111102647</fullName>
    </submittedName>
</protein>
<dbReference type="KEGG" id="cvn:111102647"/>
<reference evidence="2" key="1">
    <citation type="submission" date="2025-08" db="UniProtKB">
        <authorList>
            <consortium name="RefSeq"/>
        </authorList>
    </citation>
    <scope>IDENTIFICATION</scope>
    <source>
        <tissue evidence="2">Whole sample</tissue>
    </source>
</reference>
<accession>A0A8B8AJ31</accession>
<dbReference type="Proteomes" id="UP000694844">
    <property type="component" value="Chromosome 7"/>
</dbReference>
<dbReference type="AlphaFoldDB" id="A0A8B8AJ31"/>
<evidence type="ECO:0000313" key="1">
    <source>
        <dbReference type="Proteomes" id="UP000694844"/>
    </source>
</evidence>
<organism evidence="1 2">
    <name type="scientific">Crassostrea virginica</name>
    <name type="common">Eastern oyster</name>
    <dbReference type="NCBI Taxonomy" id="6565"/>
    <lineage>
        <taxon>Eukaryota</taxon>
        <taxon>Metazoa</taxon>
        <taxon>Spiralia</taxon>
        <taxon>Lophotrochozoa</taxon>
        <taxon>Mollusca</taxon>
        <taxon>Bivalvia</taxon>
        <taxon>Autobranchia</taxon>
        <taxon>Pteriomorphia</taxon>
        <taxon>Ostreida</taxon>
        <taxon>Ostreoidea</taxon>
        <taxon>Ostreidae</taxon>
        <taxon>Crassostrea</taxon>
    </lineage>
</organism>
<evidence type="ECO:0000313" key="2">
    <source>
        <dbReference type="RefSeq" id="XP_022291180.1"/>
    </source>
</evidence>
<name>A0A8B8AJ31_CRAVI</name>